<feature type="domain" description="Putative restriction endonuclease" evidence="2">
    <location>
        <begin position="25"/>
        <end position="159"/>
    </location>
</feature>
<accession>A0A174NN87</accession>
<evidence type="ECO:0000313" key="3">
    <source>
        <dbReference type="EMBL" id="CUP47419.1"/>
    </source>
</evidence>
<dbReference type="EMBL" id="CYZE01000036">
    <property type="protein sequence ID" value="CUP47419.1"/>
    <property type="molecule type" value="Genomic_DNA"/>
</dbReference>
<keyword evidence="4" id="KW-0255">Endonuclease</keyword>
<dbReference type="CDD" id="cd06260">
    <property type="entry name" value="DUF820-like"/>
    <property type="match status" value="1"/>
</dbReference>
<dbReference type="Gene3D" id="3.90.1570.10">
    <property type="entry name" value="tt1808, chain A"/>
    <property type="match status" value="1"/>
</dbReference>
<dbReference type="InterPro" id="IPR011335">
    <property type="entry name" value="Restrct_endonuc-II-like"/>
</dbReference>
<dbReference type="EMBL" id="QSSQ01000006">
    <property type="protein sequence ID" value="RGM05801.1"/>
    <property type="molecule type" value="Genomic_DNA"/>
</dbReference>
<protein>
    <submittedName>
        <fullName evidence="4">Uma2 family endonuclease</fullName>
    </submittedName>
    <submittedName>
        <fullName evidence="3">Uncharacterized protein conserved in cyanobacteria</fullName>
    </submittedName>
</protein>
<dbReference type="RefSeq" id="WP_055660869.1">
    <property type="nucleotide sequence ID" value="NZ_CABIXC010000036.1"/>
</dbReference>
<evidence type="ECO:0000313" key="5">
    <source>
        <dbReference type="Proteomes" id="UP000095651"/>
    </source>
</evidence>
<gene>
    <name evidence="4" type="ORF">DXC39_10355</name>
    <name evidence="3" type="ORF">ERS852407_06043</name>
</gene>
<evidence type="ECO:0000256" key="1">
    <source>
        <dbReference type="SAM" id="MobiDB-lite"/>
    </source>
</evidence>
<dbReference type="InterPro" id="IPR008538">
    <property type="entry name" value="Uma2"/>
</dbReference>
<reference evidence="3 5" key="1">
    <citation type="submission" date="2015-09" db="EMBL/GenBank/DDBJ databases">
        <authorList>
            <consortium name="Pathogen Informatics"/>
        </authorList>
    </citation>
    <scope>NUCLEOTIDE SEQUENCE [LARGE SCALE GENOMIC DNA]</scope>
    <source>
        <strain evidence="3 5">2789STDY5608850</strain>
    </source>
</reference>
<sequence length="187" mass="21636">MKDLPEESNARECNTRERSANAVEEPLAERIDGRIYIMRKPKRWHQRIVRILKEMIEEYRKKNPGLCEVRTAPFGLTLAGGGTTYLIPDLCVILDRGKLTDHGCNGAPEIVIEVVAPESQYMDYRIKLTRYRNAGVKEYWIVDRDWDHGYVYYFDDGDMDLASFSGALGSRVCRGLVFDFSRLKHQK</sequence>
<organism evidence="3 5">
    <name type="scientific">Hungatella hathewayi</name>
    <dbReference type="NCBI Taxonomy" id="154046"/>
    <lineage>
        <taxon>Bacteria</taxon>
        <taxon>Bacillati</taxon>
        <taxon>Bacillota</taxon>
        <taxon>Clostridia</taxon>
        <taxon>Lachnospirales</taxon>
        <taxon>Lachnospiraceae</taxon>
        <taxon>Hungatella</taxon>
    </lineage>
</organism>
<dbReference type="Proteomes" id="UP000095651">
    <property type="component" value="Unassembled WGS sequence"/>
</dbReference>
<keyword evidence="4" id="KW-0540">Nuclease</keyword>
<dbReference type="Proteomes" id="UP000261257">
    <property type="component" value="Unassembled WGS sequence"/>
</dbReference>
<dbReference type="InterPro" id="IPR012296">
    <property type="entry name" value="Nuclease_put_TT1808"/>
</dbReference>
<dbReference type="SUPFAM" id="SSF52980">
    <property type="entry name" value="Restriction endonuclease-like"/>
    <property type="match status" value="1"/>
</dbReference>
<keyword evidence="4" id="KW-0378">Hydrolase</keyword>
<dbReference type="Pfam" id="PF05685">
    <property type="entry name" value="Uma2"/>
    <property type="match status" value="1"/>
</dbReference>
<evidence type="ECO:0000313" key="6">
    <source>
        <dbReference type="Proteomes" id="UP000261257"/>
    </source>
</evidence>
<name>A0A174NN87_9FIRM</name>
<feature type="compositionally biased region" description="Basic and acidic residues" evidence="1">
    <location>
        <begin position="1"/>
        <end position="19"/>
    </location>
</feature>
<dbReference type="PANTHER" id="PTHR34107:SF4">
    <property type="entry name" value="SLL1222 PROTEIN"/>
    <property type="match status" value="1"/>
</dbReference>
<reference evidence="4 6" key="2">
    <citation type="submission" date="2018-08" db="EMBL/GenBank/DDBJ databases">
        <title>A genome reference for cultivated species of the human gut microbiota.</title>
        <authorList>
            <person name="Zou Y."/>
            <person name="Xue W."/>
            <person name="Luo G."/>
        </authorList>
    </citation>
    <scope>NUCLEOTIDE SEQUENCE [LARGE SCALE GENOMIC DNA]</scope>
    <source>
        <strain evidence="4 6">TF05-11AC</strain>
    </source>
</reference>
<proteinExistence type="predicted"/>
<dbReference type="GO" id="GO:0004519">
    <property type="term" value="F:endonuclease activity"/>
    <property type="evidence" value="ECO:0007669"/>
    <property type="project" value="UniProtKB-KW"/>
</dbReference>
<feature type="region of interest" description="Disordered" evidence="1">
    <location>
        <begin position="1"/>
        <end position="21"/>
    </location>
</feature>
<evidence type="ECO:0000259" key="2">
    <source>
        <dbReference type="Pfam" id="PF05685"/>
    </source>
</evidence>
<dbReference type="AlphaFoldDB" id="A0A174NN87"/>
<dbReference type="PANTHER" id="PTHR34107">
    <property type="entry name" value="SLL0198 PROTEIN-RELATED"/>
    <property type="match status" value="1"/>
</dbReference>
<evidence type="ECO:0000313" key="4">
    <source>
        <dbReference type="EMBL" id="RGM05801.1"/>
    </source>
</evidence>